<name>A0A7C9FC26_9BACT</name>
<reference evidence="3 4" key="1">
    <citation type="submission" date="2019-10" db="EMBL/GenBank/DDBJ databases">
        <title>Draft Genome Sequence of Cytophagaceae sp. SJW1-29.</title>
        <authorList>
            <person name="Choi A."/>
        </authorList>
    </citation>
    <scope>NUCLEOTIDE SEQUENCE [LARGE SCALE GENOMIC DNA]</scope>
    <source>
        <strain evidence="3 4">SJW1-29</strain>
    </source>
</reference>
<dbReference type="GO" id="GO:0003677">
    <property type="term" value="F:DNA binding"/>
    <property type="evidence" value="ECO:0007669"/>
    <property type="project" value="UniProtKB-KW"/>
</dbReference>
<dbReference type="AlphaFoldDB" id="A0A7C9FC26"/>
<keyword evidence="2" id="KW-0812">Transmembrane</keyword>
<dbReference type="InterPro" id="IPR011990">
    <property type="entry name" value="TPR-like_helical_dom_sf"/>
</dbReference>
<keyword evidence="3" id="KW-0238">DNA-binding</keyword>
<sequence length="341" mass="39383">MRFFIAIHAIIQEIKNCCYSLILAILLTFLLGPPTRAQTSPYQQLERKVFDLNNALKFNESQALLLPALQSDKFSPDEKYQAAILLSYTYKRLQDYQSTLQFLEKARGFALQTPKKEAYLASIMAQEAFAYFDIHKYENSDSLMKALEKTGFRYIDLENKSKLVMQQGYLLFMDKKYQQAEATYDRAIGWMRTSDPCDLPMIYVKKMELYNAMHKPEQLLEAFRRSGQYADSCGIIKYHMYAHEQLLRIYESHNDPAAVAVSRKLDSLNLEYAQTQNLAALHNQKETILLNEKDQKLQDEQERRLYLTFGLVGAVLLTLALLVWGGCIAAKNSGWKSNLNE</sequence>
<dbReference type="EMBL" id="WHLY01000002">
    <property type="protein sequence ID" value="MPR33230.1"/>
    <property type="molecule type" value="Genomic_DNA"/>
</dbReference>
<keyword evidence="4" id="KW-1185">Reference proteome</keyword>
<keyword evidence="1" id="KW-0175">Coiled coil</keyword>
<dbReference type="RefSeq" id="WP_152758319.1">
    <property type="nucleotide sequence ID" value="NZ_WHLY01000002.1"/>
</dbReference>
<organism evidence="3 4">
    <name type="scientific">Salmonirosea aquatica</name>
    <dbReference type="NCBI Taxonomy" id="2654236"/>
    <lineage>
        <taxon>Bacteria</taxon>
        <taxon>Pseudomonadati</taxon>
        <taxon>Bacteroidota</taxon>
        <taxon>Cytophagia</taxon>
        <taxon>Cytophagales</taxon>
        <taxon>Spirosomataceae</taxon>
        <taxon>Salmonirosea</taxon>
    </lineage>
</organism>
<evidence type="ECO:0000313" key="4">
    <source>
        <dbReference type="Proteomes" id="UP000479293"/>
    </source>
</evidence>
<dbReference type="SUPFAM" id="SSF48452">
    <property type="entry name" value="TPR-like"/>
    <property type="match status" value="1"/>
</dbReference>
<evidence type="ECO:0000256" key="1">
    <source>
        <dbReference type="SAM" id="Coils"/>
    </source>
</evidence>
<keyword evidence="2" id="KW-0472">Membrane</keyword>
<protein>
    <submittedName>
        <fullName evidence="3">DNA-binding response regulator</fullName>
    </submittedName>
</protein>
<dbReference type="Gene3D" id="1.25.40.10">
    <property type="entry name" value="Tetratricopeptide repeat domain"/>
    <property type="match status" value="1"/>
</dbReference>
<evidence type="ECO:0000256" key="2">
    <source>
        <dbReference type="SAM" id="Phobius"/>
    </source>
</evidence>
<keyword evidence="2" id="KW-1133">Transmembrane helix</keyword>
<feature type="coiled-coil region" evidence="1">
    <location>
        <begin position="265"/>
        <end position="303"/>
    </location>
</feature>
<evidence type="ECO:0000313" key="3">
    <source>
        <dbReference type="EMBL" id="MPR33230.1"/>
    </source>
</evidence>
<accession>A0A7C9FC26</accession>
<feature type="transmembrane region" description="Helical" evidence="2">
    <location>
        <begin position="305"/>
        <end position="330"/>
    </location>
</feature>
<proteinExistence type="predicted"/>
<comment type="caution">
    <text evidence="3">The sequence shown here is derived from an EMBL/GenBank/DDBJ whole genome shotgun (WGS) entry which is preliminary data.</text>
</comment>
<gene>
    <name evidence="3" type="ORF">GBK04_07625</name>
</gene>
<dbReference type="Proteomes" id="UP000479293">
    <property type="component" value="Unassembled WGS sequence"/>
</dbReference>